<dbReference type="Pfam" id="PF00612">
    <property type="entry name" value="IQ"/>
    <property type="match status" value="1"/>
</dbReference>
<dbReference type="InterPro" id="IPR001202">
    <property type="entry name" value="WW_dom"/>
</dbReference>
<dbReference type="InterPro" id="IPR000048">
    <property type="entry name" value="IQ_motif_EF-hand-BS"/>
</dbReference>
<name>A0ABD1JZT1_9TELE</name>
<keyword evidence="4" id="KW-1185">Reference proteome</keyword>
<dbReference type="PANTHER" id="PTHR14149">
    <property type="entry name" value="RAS GTPASE-ACTIVATING PROTEIN WITH IQ MOTIF"/>
    <property type="match status" value="1"/>
</dbReference>
<evidence type="ECO:0000259" key="2">
    <source>
        <dbReference type="PROSITE" id="PS50020"/>
    </source>
</evidence>
<feature type="domain" description="WW" evidence="2">
    <location>
        <begin position="540"/>
        <end position="567"/>
    </location>
</feature>
<dbReference type="PROSITE" id="PS01159">
    <property type="entry name" value="WW_DOMAIN_1"/>
    <property type="match status" value="1"/>
</dbReference>
<dbReference type="Proteomes" id="UP001591681">
    <property type="component" value="Unassembled WGS sequence"/>
</dbReference>
<feature type="coiled-coil region" evidence="1">
    <location>
        <begin position="19"/>
        <end position="46"/>
    </location>
</feature>
<keyword evidence="1" id="KW-0175">Coiled coil</keyword>
<dbReference type="AlphaFoldDB" id="A0ABD1JZT1"/>
<comment type="caution">
    <text evidence="3">The sequence shown here is derived from an EMBL/GenBank/DDBJ whole genome shotgun (WGS) entry which is preliminary data.</text>
</comment>
<dbReference type="PROSITE" id="PS50020">
    <property type="entry name" value="WW_DOMAIN_2"/>
    <property type="match status" value="1"/>
</dbReference>
<evidence type="ECO:0000313" key="3">
    <source>
        <dbReference type="EMBL" id="KAL2092383.1"/>
    </source>
</evidence>
<dbReference type="PROSITE" id="PS50096">
    <property type="entry name" value="IQ"/>
    <property type="match status" value="1"/>
</dbReference>
<evidence type="ECO:0000256" key="1">
    <source>
        <dbReference type="SAM" id="Coils"/>
    </source>
</evidence>
<protein>
    <recommendedName>
        <fullName evidence="2">WW domain-containing protein</fullName>
    </recommendedName>
</protein>
<gene>
    <name evidence="3" type="ORF">ACEWY4_012181</name>
</gene>
<sequence>MFSSSFSLYLYKLGIAPQIQDLLGKVDFTEEEISNMTKELEKYGIQMPAFSKIGGILANELSVDEAALHAAVFAINEAIDKRQAEGTMKALSNPNAMLRNMQSALAQDYQDALSTAKKTKEAQASGRRSSVSSEERDVYEELLTQNEIQSTINLVNTQAAVRSVNQAIDAQDEASLLAALELPALGLVGVSQVNARWYLEHLKSHKEHRNQDAGYAVQLEREEIQRVVSSCNDFAEAEKRKLNAIAAINTAIRLGNAEETVEHLLNPEAQLPIVYQSAAKLYQNELFNLQMQGSRDTADLSHEELCVAVEMLSAVSVLNEVLDTKDPVAVTELLCDSPLGFSNMDHENMQRYADTLISLRAEALAQGQEFLSWNDVQKCIDTVNQQVHEEHERVIAIAEINEALNSGDVEKTLSALLLPTAKLQGVNPDTAKHYHDVLLHTKDLICKSSGDESAVLWLDQIQEAIYTANQEEEEALRLAEAVADINLSVSEGDTDSTLQALQVPCVGLRGVLAECADDYQAELAKRQALNAADGGDGGVWVKHRIKDRYDFYYDLQTQKGTWNEPQEFVHNTSQLTKEEIQSTVGSVTAEYNREQLWLANEPLIILLQARIRGYLVRRAHAERLEYLRQQEPNVVRLQVQHDCTNHTDNHTLCFYSAFQDAQST</sequence>
<dbReference type="PANTHER" id="PTHR14149:SF12">
    <property type="entry name" value="RAS GTPASE-ACTIVATING-LIKE PROTEIN IQGAP2"/>
    <property type="match status" value="1"/>
</dbReference>
<reference evidence="3 4" key="1">
    <citation type="submission" date="2024-09" db="EMBL/GenBank/DDBJ databases">
        <title>A chromosome-level genome assembly of Gray's grenadier anchovy, Coilia grayii.</title>
        <authorList>
            <person name="Fu Z."/>
        </authorList>
    </citation>
    <scope>NUCLEOTIDE SEQUENCE [LARGE SCALE GENOMIC DNA]</scope>
    <source>
        <strain evidence="3">G4</strain>
        <tissue evidence="3">Muscle</tissue>
    </source>
</reference>
<accession>A0ABD1JZT1</accession>
<organism evidence="3 4">
    <name type="scientific">Coilia grayii</name>
    <name type="common">Gray's grenadier anchovy</name>
    <dbReference type="NCBI Taxonomy" id="363190"/>
    <lineage>
        <taxon>Eukaryota</taxon>
        <taxon>Metazoa</taxon>
        <taxon>Chordata</taxon>
        <taxon>Craniata</taxon>
        <taxon>Vertebrata</taxon>
        <taxon>Euteleostomi</taxon>
        <taxon>Actinopterygii</taxon>
        <taxon>Neopterygii</taxon>
        <taxon>Teleostei</taxon>
        <taxon>Clupei</taxon>
        <taxon>Clupeiformes</taxon>
        <taxon>Clupeoidei</taxon>
        <taxon>Engraulidae</taxon>
        <taxon>Coilinae</taxon>
        <taxon>Coilia</taxon>
    </lineage>
</organism>
<evidence type="ECO:0000313" key="4">
    <source>
        <dbReference type="Proteomes" id="UP001591681"/>
    </source>
</evidence>
<proteinExistence type="predicted"/>
<dbReference type="CDD" id="cd00201">
    <property type="entry name" value="WW"/>
    <property type="match status" value="1"/>
</dbReference>
<dbReference type="EMBL" id="JBHFQA010000010">
    <property type="protein sequence ID" value="KAL2092383.1"/>
    <property type="molecule type" value="Genomic_DNA"/>
</dbReference>